<dbReference type="KEGG" id="ccac:CcaHIS019_0300420"/>
<feature type="compositionally biased region" description="Acidic residues" evidence="7">
    <location>
        <begin position="163"/>
        <end position="221"/>
    </location>
</feature>
<keyword evidence="9" id="KW-1185">Reference proteome</keyword>
<evidence type="ECO:0000256" key="2">
    <source>
        <dbReference type="ARBA" id="ARBA00009154"/>
    </source>
</evidence>
<dbReference type="Pfam" id="PF04000">
    <property type="entry name" value="Sas10_Utp3"/>
    <property type="match status" value="1"/>
</dbReference>
<dbReference type="GO" id="GO:0010468">
    <property type="term" value="P:regulation of gene expression"/>
    <property type="evidence" value="ECO:0007669"/>
    <property type="project" value="TreeGrafter"/>
</dbReference>
<reference evidence="8" key="1">
    <citation type="journal article" date="2023" name="BMC Genomics">
        <title>Chromosome-level genome assemblies of Cutaneotrichosporon spp. (Trichosporonales, Basidiomycota) reveal imbalanced evolution between nucleotide sequences and chromosome synteny.</title>
        <authorList>
            <person name="Kobayashi Y."/>
            <person name="Kayamori A."/>
            <person name="Aoki K."/>
            <person name="Shiwa Y."/>
            <person name="Matsutani M."/>
            <person name="Fujita N."/>
            <person name="Sugita T."/>
            <person name="Iwasaki W."/>
            <person name="Tanaka N."/>
            <person name="Takashima M."/>
        </authorList>
    </citation>
    <scope>NUCLEOTIDE SEQUENCE</scope>
    <source>
        <strain evidence="8">HIS019</strain>
    </source>
</reference>
<evidence type="ECO:0000256" key="5">
    <source>
        <dbReference type="ARBA" id="ARBA00023242"/>
    </source>
</evidence>
<evidence type="ECO:0000256" key="7">
    <source>
        <dbReference type="SAM" id="MobiDB-lite"/>
    </source>
</evidence>
<keyword evidence="5 6" id="KW-0539">Nucleus</keyword>
<evidence type="ECO:0000313" key="8">
    <source>
        <dbReference type="EMBL" id="BEI89972.1"/>
    </source>
</evidence>
<dbReference type="GO" id="GO:0000460">
    <property type="term" value="P:maturation of 5.8S rRNA"/>
    <property type="evidence" value="ECO:0007669"/>
    <property type="project" value="TreeGrafter"/>
</dbReference>
<proteinExistence type="inferred from homology"/>
<name>A0AA48IBX6_9TREE</name>
<feature type="region of interest" description="Disordered" evidence="7">
    <location>
        <begin position="115"/>
        <end position="250"/>
    </location>
</feature>
<keyword evidence="4 6" id="KW-0694">RNA-binding</keyword>
<dbReference type="RefSeq" id="XP_060455238.1">
    <property type="nucleotide sequence ID" value="XM_060598445.1"/>
</dbReference>
<evidence type="ECO:0000256" key="1">
    <source>
        <dbReference type="ARBA" id="ARBA00004123"/>
    </source>
</evidence>
<dbReference type="GO" id="GO:0003677">
    <property type="term" value="F:DNA binding"/>
    <property type="evidence" value="ECO:0007669"/>
    <property type="project" value="TreeGrafter"/>
</dbReference>
<comment type="similarity">
    <text evidence="2 6">Belongs to the C1D family.</text>
</comment>
<evidence type="ECO:0000256" key="3">
    <source>
        <dbReference type="ARBA" id="ARBA00022552"/>
    </source>
</evidence>
<dbReference type="AlphaFoldDB" id="A0AA48IBX6"/>
<dbReference type="GO" id="GO:0005730">
    <property type="term" value="C:nucleolus"/>
    <property type="evidence" value="ECO:0007669"/>
    <property type="project" value="TreeGrafter"/>
</dbReference>
<evidence type="ECO:0000313" key="9">
    <source>
        <dbReference type="Proteomes" id="UP001233271"/>
    </source>
</evidence>
<feature type="compositionally biased region" description="Basic and acidic residues" evidence="7">
    <location>
        <begin position="153"/>
        <end position="162"/>
    </location>
</feature>
<dbReference type="PANTHER" id="PTHR15341:SF3">
    <property type="entry name" value="NUCLEAR NUCLEIC ACID-BINDING PROTEIN C1D"/>
    <property type="match status" value="1"/>
</dbReference>
<evidence type="ECO:0000256" key="6">
    <source>
        <dbReference type="RuleBase" id="RU368003"/>
    </source>
</evidence>
<gene>
    <name evidence="8" type="ORF">CcaverHIS019_0300420</name>
</gene>
<dbReference type="GO" id="GO:0000178">
    <property type="term" value="C:exosome (RNase complex)"/>
    <property type="evidence" value="ECO:0007669"/>
    <property type="project" value="TreeGrafter"/>
</dbReference>
<organism evidence="8 9">
    <name type="scientific">Cutaneotrichosporon cavernicola</name>
    <dbReference type="NCBI Taxonomy" id="279322"/>
    <lineage>
        <taxon>Eukaryota</taxon>
        <taxon>Fungi</taxon>
        <taxon>Dikarya</taxon>
        <taxon>Basidiomycota</taxon>
        <taxon>Agaricomycotina</taxon>
        <taxon>Tremellomycetes</taxon>
        <taxon>Trichosporonales</taxon>
        <taxon>Trichosporonaceae</taxon>
        <taxon>Cutaneotrichosporon</taxon>
    </lineage>
</organism>
<protein>
    <recommendedName>
        <fullName evidence="6">Exosome complex protein</fullName>
    </recommendedName>
</protein>
<accession>A0AA48IBX6</accession>
<feature type="compositionally biased region" description="Basic and acidic residues" evidence="7">
    <location>
        <begin position="128"/>
        <end position="144"/>
    </location>
</feature>
<dbReference type="GeneID" id="85493843"/>
<dbReference type="Proteomes" id="UP001233271">
    <property type="component" value="Chromosome 3"/>
</dbReference>
<evidence type="ECO:0000256" key="4">
    <source>
        <dbReference type="ARBA" id="ARBA00022884"/>
    </source>
</evidence>
<keyword evidence="3 6" id="KW-0698">rRNA processing</keyword>
<comment type="function">
    <text evidence="6">Required for exosome-dependent processing of pre-rRNA and small nucleolar RNA (snRNA) precursors. Involved in processing of 35S pre-rRNA at the A0, A1 and A2 sites.</text>
</comment>
<comment type="subcellular location">
    <subcellularLocation>
        <location evidence="1 6">Nucleus</location>
    </subcellularLocation>
</comment>
<dbReference type="GO" id="GO:0003723">
    <property type="term" value="F:RNA binding"/>
    <property type="evidence" value="ECO:0007669"/>
    <property type="project" value="UniProtKB-UniRule"/>
</dbReference>
<dbReference type="PANTHER" id="PTHR15341">
    <property type="entry name" value="SUN-COR STEROID HORMONE RECEPTOR CO-REPRESSOR"/>
    <property type="match status" value="1"/>
</dbReference>
<dbReference type="InterPro" id="IPR007146">
    <property type="entry name" value="Sas10/Utp3/C1D"/>
</dbReference>
<dbReference type="InterPro" id="IPR011082">
    <property type="entry name" value="Exosome-assoc_fac/DNA_repair"/>
</dbReference>
<dbReference type="EMBL" id="AP028214">
    <property type="protein sequence ID" value="BEI89972.1"/>
    <property type="molecule type" value="Genomic_DNA"/>
</dbReference>
<sequence length="250" mass="28210">MDADPVATLRDFNVSLDTIEAALVPLLARPLTETREALGSIERAKLDVLLAYTVNNLVWMYLRMRGIEPDNHGVAKELRVKGYYDKVRDAEDGTKPKTRNRIDKDAAKRFITHSIGAPASSNAAMARRQAEAAIRERQEGESRATRANRFRHVAAEGERLSDGEEEEDEEEEEEEEEEKEEEDEEKDEEEGMEVDEEHEEPIGDSEDEAAALLAEVDDEVDSMVPEPAEARVDAPSRRSKRKRAEDLMCA</sequence>